<organism evidence="2 3">
    <name type="scientific">Capillibacterium thermochitinicola</name>
    <dbReference type="NCBI Taxonomy" id="2699427"/>
    <lineage>
        <taxon>Bacteria</taxon>
        <taxon>Bacillati</taxon>
        <taxon>Bacillota</taxon>
        <taxon>Capillibacterium</taxon>
    </lineage>
</organism>
<dbReference type="AlphaFoldDB" id="A0A8J6HZV3"/>
<evidence type="ECO:0000313" key="2">
    <source>
        <dbReference type="EMBL" id="MBA2132990.1"/>
    </source>
</evidence>
<sequence length="233" mass="26172">MPTKNSPDSPLYYVLSTLFVTSLLLSNITAGKMASLLGLTLPAAVVFFPITYILGDVLTEVYGFYRARLTIWLGFFANLFMVVVFMVTIALPYPDFWTGQEAYRTVLGMTPRLVAASAVAYFAGSFLNSALLSRLKVVTAGRWLWLRTIASTLVGEGADTALFIVTAFGGTMPFNMLANLVLAQYVWKVTYEILVTPLIYLVVGWLKRREKMDVFDHDVSYNPFIIDWRRDNE</sequence>
<gene>
    <name evidence="2" type="ORF">G5B42_05455</name>
</gene>
<feature type="transmembrane region" description="Helical" evidence="1">
    <location>
        <begin position="113"/>
        <end position="132"/>
    </location>
</feature>
<proteinExistence type="inferred from homology"/>
<name>A0A8J6HZV3_9FIRM</name>
<feature type="transmembrane region" description="Helical" evidence="1">
    <location>
        <begin position="71"/>
        <end position="93"/>
    </location>
</feature>
<comment type="function">
    <text evidence="1">Involved in the import of queuosine (Q) precursors, required for Q precursor salvage.</text>
</comment>
<dbReference type="Proteomes" id="UP000657177">
    <property type="component" value="Unassembled WGS sequence"/>
</dbReference>
<accession>A0A8J6HZV3</accession>
<feature type="transmembrane region" description="Helical" evidence="1">
    <location>
        <begin position="185"/>
        <end position="206"/>
    </location>
</feature>
<protein>
    <recommendedName>
        <fullName evidence="1">Probable queuosine precursor transporter</fullName>
        <shortName evidence="1">Q precursor transporter</shortName>
    </recommendedName>
</protein>
<keyword evidence="1" id="KW-1133">Transmembrane helix</keyword>
<comment type="subcellular location">
    <subcellularLocation>
        <location evidence="1">Cell membrane</location>
        <topology evidence="1">Multi-pass membrane protein</topology>
    </subcellularLocation>
</comment>
<dbReference type="HAMAP" id="MF_02088">
    <property type="entry name" value="Q_prec_transport"/>
    <property type="match status" value="1"/>
</dbReference>
<keyword evidence="1" id="KW-0813">Transport</keyword>
<evidence type="ECO:0000313" key="3">
    <source>
        <dbReference type="Proteomes" id="UP000657177"/>
    </source>
</evidence>
<comment type="similarity">
    <text evidence="1">Belongs to the vitamin uptake transporter (VUT/ECF) (TC 2.A.88) family. Q precursor transporter subfamily.</text>
</comment>
<dbReference type="GO" id="GO:0005886">
    <property type="term" value="C:plasma membrane"/>
    <property type="evidence" value="ECO:0007669"/>
    <property type="project" value="UniProtKB-SubCell"/>
</dbReference>
<dbReference type="EMBL" id="JAAKDE010000010">
    <property type="protein sequence ID" value="MBA2132990.1"/>
    <property type="molecule type" value="Genomic_DNA"/>
</dbReference>
<dbReference type="Pfam" id="PF02592">
    <property type="entry name" value="Vut_1"/>
    <property type="match status" value="1"/>
</dbReference>
<feature type="transmembrane region" description="Helical" evidence="1">
    <location>
        <begin position="12"/>
        <end position="30"/>
    </location>
</feature>
<dbReference type="PANTHER" id="PTHR34300:SF2">
    <property type="entry name" value="QUEUOSINE PRECURSOR TRANSPORTER-RELATED"/>
    <property type="match status" value="1"/>
</dbReference>
<dbReference type="InterPro" id="IPR003744">
    <property type="entry name" value="YhhQ"/>
</dbReference>
<feature type="transmembrane region" description="Helical" evidence="1">
    <location>
        <begin position="36"/>
        <end position="59"/>
    </location>
</feature>
<feature type="transmembrane region" description="Helical" evidence="1">
    <location>
        <begin position="144"/>
        <end position="165"/>
    </location>
</feature>
<keyword evidence="1" id="KW-0472">Membrane</keyword>
<dbReference type="PANTHER" id="PTHR34300">
    <property type="entry name" value="QUEUOSINE PRECURSOR TRANSPORTER-RELATED"/>
    <property type="match status" value="1"/>
</dbReference>
<keyword evidence="3" id="KW-1185">Reference proteome</keyword>
<comment type="caution">
    <text evidence="2">The sequence shown here is derived from an EMBL/GenBank/DDBJ whole genome shotgun (WGS) entry which is preliminary data.</text>
</comment>
<reference evidence="2" key="1">
    <citation type="submission" date="2020-06" db="EMBL/GenBank/DDBJ databases">
        <title>Novel chitinolytic bacterium.</title>
        <authorList>
            <person name="Ungkulpasvich U."/>
            <person name="Kosugi A."/>
            <person name="Uke A."/>
        </authorList>
    </citation>
    <scope>NUCLEOTIDE SEQUENCE</scope>
    <source>
        <strain evidence="2">UUS1-1</strain>
    </source>
</reference>
<dbReference type="NCBIfam" id="TIGR00697">
    <property type="entry name" value="queuosine precursor transporter"/>
    <property type="match status" value="1"/>
</dbReference>
<keyword evidence="1" id="KW-1003">Cell membrane</keyword>
<evidence type="ECO:0000256" key="1">
    <source>
        <dbReference type="HAMAP-Rule" id="MF_02088"/>
    </source>
</evidence>
<keyword evidence="1" id="KW-0812">Transmembrane</keyword>
<dbReference type="GO" id="GO:0022857">
    <property type="term" value="F:transmembrane transporter activity"/>
    <property type="evidence" value="ECO:0007669"/>
    <property type="project" value="UniProtKB-UniRule"/>
</dbReference>